<evidence type="ECO:0000313" key="3">
    <source>
        <dbReference type="Proteomes" id="UP001190700"/>
    </source>
</evidence>
<sequence length="266" mass="27989">MATFQLYASIVGVSPVKRYDIAARHSQPLRATSTAFMGGQVSCTDAHLTSGLKRSANCRDRQVTYSSENGGKISDSEDDKESVSDVVARLAAAEAEAQALRDALNAAQADKEDLTELSQDELAKRKIAPPEQRIDGMGSRENPFSGPSAGQSKDDSGWLQESDLAFFTGQGATESGAAMSEEEQGTVNRRLIGGAPAGTLLPACAILCMRPRTGSYPAESCGDVIAFVLPPASAVLRKVWTCGASHLHALLGDVHTVGPLPPLSVM</sequence>
<evidence type="ECO:0000256" key="1">
    <source>
        <dbReference type="SAM" id="MobiDB-lite"/>
    </source>
</evidence>
<dbReference type="AlphaFoldDB" id="A0AAE0FN41"/>
<feature type="region of interest" description="Disordered" evidence="1">
    <location>
        <begin position="111"/>
        <end position="156"/>
    </location>
</feature>
<keyword evidence="3" id="KW-1185">Reference proteome</keyword>
<name>A0AAE0FN41_9CHLO</name>
<reference evidence="2 3" key="1">
    <citation type="journal article" date="2015" name="Genome Biol. Evol.">
        <title>Comparative Genomics of a Bacterivorous Green Alga Reveals Evolutionary Causalities and Consequences of Phago-Mixotrophic Mode of Nutrition.</title>
        <authorList>
            <person name="Burns J.A."/>
            <person name="Paasch A."/>
            <person name="Narechania A."/>
            <person name="Kim E."/>
        </authorList>
    </citation>
    <scope>NUCLEOTIDE SEQUENCE [LARGE SCALE GENOMIC DNA]</scope>
    <source>
        <strain evidence="2 3">PLY_AMNH</strain>
    </source>
</reference>
<evidence type="ECO:0000313" key="2">
    <source>
        <dbReference type="EMBL" id="KAK3262814.1"/>
    </source>
</evidence>
<comment type="caution">
    <text evidence="2">The sequence shown here is derived from an EMBL/GenBank/DDBJ whole genome shotgun (WGS) entry which is preliminary data.</text>
</comment>
<dbReference type="EMBL" id="LGRX02015934">
    <property type="protein sequence ID" value="KAK3262814.1"/>
    <property type="molecule type" value="Genomic_DNA"/>
</dbReference>
<organism evidence="2 3">
    <name type="scientific">Cymbomonas tetramitiformis</name>
    <dbReference type="NCBI Taxonomy" id="36881"/>
    <lineage>
        <taxon>Eukaryota</taxon>
        <taxon>Viridiplantae</taxon>
        <taxon>Chlorophyta</taxon>
        <taxon>Pyramimonadophyceae</taxon>
        <taxon>Pyramimonadales</taxon>
        <taxon>Pyramimonadaceae</taxon>
        <taxon>Cymbomonas</taxon>
    </lineage>
</organism>
<gene>
    <name evidence="2" type="ORF">CYMTET_28352</name>
</gene>
<accession>A0AAE0FN41</accession>
<dbReference type="Proteomes" id="UP001190700">
    <property type="component" value="Unassembled WGS sequence"/>
</dbReference>
<proteinExistence type="predicted"/>
<protein>
    <submittedName>
        <fullName evidence="2">Uncharacterized protein</fullName>
    </submittedName>
</protein>